<dbReference type="GO" id="GO:0016740">
    <property type="term" value="F:transferase activity"/>
    <property type="evidence" value="ECO:0007669"/>
    <property type="project" value="UniProtKB-KW"/>
</dbReference>
<proteinExistence type="predicted"/>
<evidence type="ECO:0000313" key="2">
    <source>
        <dbReference type="Proteomes" id="UP000515976"/>
    </source>
</evidence>
<reference evidence="1 2" key="1">
    <citation type="submission" date="2020-08" db="EMBL/GenBank/DDBJ databases">
        <title>Genome sequence of Phycicoccus endophyticus JCM 31784T.</title>
        <authorList>
            <person name="Hyun D.-W."/>
            <person name="Bae J.-W."/>
        </authorList>
    </citation>
    <scope>NUCLEOTIDE SEQUENCE [LARGE SCALE GENOMIC DNA]</scope>
    <source>
        <strain evidence="1 2">JCM 31784</strain>
    </source>
</reference>
<gene>
    <name evidence="1" type="ORF">H9L10_01355</name>
</gene>
<dbReference type="InterPro" id="IPR027417">
    <property type="entry name" value="P-loop_NTPase"/>
</dbReference>
<sequence length="314" mass="34938">MADQVPTEVTVLYIGGMPRGGTTLLDLMIGQLPEHVAVGELFYVWLTGVERDRLCGCGRPFHQCEFWQSVGEEAFGGWDQVDLPAMKRLVARVDRSAYLPLLLAPSLKPGFREDLAAYQDTLTRLYRAVAAVSGCRVVVDSSKRPSLAYALRTAPGIDLRVAHIVRDPRGVVQSWSKEVALPEGAGANSHLKRRSARLVTRRWMTVHSMIESLGRLGVPMTTLRYEDLVVDPHRAAQAVAALTDTPVGPDTLGFLGPDGLSVRPHHTVAGGRIRFHDGPMALRLDERWRREMPSARRRLVAVGTWPMRRRYGYE</sequence>
<keyword evidence="1" id="KW-0808">Transferase</keyword>
<accession>A0A7G9R2E7</accession>
<dbReference type="SUPFAM" id="SSF52540">
    <property type="entry name" value="P-loop containing nucleoside triphosphate hydrolases"/>
    <property type="match status" value="1"/>
</dbReference>
<evidence type="ECO:0000313" key="1">
    <source>
        <dbReference type="EMBL" id="QNN49772.1"/>
    </source>
</evidence>
<protein>
    <submittedName>
        <fullName evidence="1">Sulfotransferase</fullName>
    </submittedName>
</protein>
<dbReference type="Proteomes" id="UP000515976">
    <property type="component" value="Chromosome"/>
</dbReference>
<dbReference type="KEGG" id="pei:H9L10_01355"/>
<dbReference type="RefSeq" id="WP_166104955.1">
    <property type="nucleotide sequence ID" value="NZ_BMMY01000004.1"/>
</dbReference>
<dbReference type="EMBL" id="CP060712">
    <property type="protein sequence ID" value="QNN49772.1"/>
    <property type="molecule type" value="Genomic_DNA"/>
</dbReference>
<keyword evidence="2" id="KW-1185">Reference proteome</keyword>
<dbReference type="Gene3D" id="3.40.50.300">
    <property type="entry name" value="P-loop containing nucleotide triphosphate hydrolases"/>
    <property type="match status" value="1"/>
</dbReference>
<organism evidence="1 2">
    <name type="scientific">Phycicoccus endophyticus</name>
    <dbReference type="NCBI Taxonomy" id="1690220"/>
    <lineage>
        <taxon>Bacteria</taxon>
        <taxon>Bacillati</taxon>
        <taxon>Actinomycetota</taxon>
        <taxon>Actinomycetes</taxon>
        <taxon>Micrococcales</taxon>
        <taxon>Intrasporangiaceae</taxon>
        <taxon>Phycicoccus</taxon>
    </lineage>
</organism>
<dbReference type="Pfam" id="PF13469">
    <property type="entry name" value="Sulfotransfer_3"/>
    <property type="match status" value="1"/>
</dbReference>
<name>A0A7G9R2E7_9MICO</name>
<dbReference type="AlphaFoldDB" id="A0A7G9R2E7"/>